<dbReference type="Proteomes" id="UP000218615">
    <property type="component" value="Unassembled WGS sequence"/>
</dbReference>
<name>A0A284VKI8_9EURY</name>
<dbReference type="AlphaFoldDB" id="A0A284VKI8"/>
<keyword evidence="3" id="KW-1185">Reference proteome</keyword>
<proteinExistence type="predicted"/>
<reference evidence="3" key="1">
    <citation type="submission" date="2017-06" db="EMBL/GenBank/DDBJ databases">
        <authorList>
            <person name="Cremers G."/>
        </authorList>
    </citation>
    <scope>NUCLEOTIDE SEQUENCE [LARGE SCALE GENOMIC DNA]</scope>
</reference>
<gene>
    <name evidence="2" type="ORF">MNV_1350007</name>
</gene>
<keyword evidence="1" id="KW-0472">Membrane</keyword>
<sequence length="115" mass="13733">MLDVKNALEVINEVVIIPAAIIIFFLLMYMVFYLRNKDPDIIRSKIFLKYEEFKKAFMLFALFAFVLVIHVSLIYIPHLFLFTDYPLIEDVQRFFGLTLTLIMITFVSYIYRSMK</sequence>
<evidence type="ECO:0000313" key="3">
    <source>
        <dbReference type="Proteomes" id="UP000218615"/>
    </source>
</evidence>
<evidence type="ECO:0000313" key="2">
    <source>
        <dbReference type="EMBL" id="SNQ59791.1"/>
    </source>
</evidence>
<organism evidence="2 3">
    <name type="scientific">Candidatus Methanoperedens nitratireducens</name>
    <dbReference type="NCBI Taxonomy" id="1392998"/>
    <lineage>
        <taxon>Archaea</taxon>
        <taxon>Methanobacteriati</taxon>
        <taxon>Methanobacteriota</taxon>
        <taxon>Stenosarchaea group</taxon>
        <taxon>Methanomicrobia</taxon>
        <taxon>Methanosarcinales</taxon>
        <taxon>ANME-2 cluster</taxon>
        <taxon>Candidatus Methanoperedentaceae</taxon>
        <taxon>Candidatus Methanoperedens</taxon>
    </lineage>
</organism>
<dbReference type="OrthoDB" id="383153at2157"/>
<feature type="transmembrane region" description="Helical" evidence="1">
    <location>
        <begin position="94"/>
        <end position="111"/>
    </location>
</feature>
<keyword evidence="1" id="KW-0812">Transmembrane</keyword>
<keyword evidence="1" id="KW-1133">Transmembrane helix</keyword>
<dbReference type="RefSeq" id="WP_143311624.1">
    <property type="nucleotide sequence ID" value="NZ_FZMP01000041.1"/>
</dbReference>
<dbReference type="EMBL" id="FZMP01000041">
    <property type="protein sequence ID" value="SNQ59791.1"/>
    <property type="molecule type" value="Genomic_DNA"/>
</dbReference>
<protein>
    <submittedName>
        <fullName evidence="2">Uncharacterized protein</fullName>
    </submittedName>
</protein>
<feature type="transmembrane region" description="Helical" evidence="1">
    <location>
        <begin position="15"/>
        <end position="35"/>
    </location>
</feature>
<evidence type="ECO:0000256" key="1">
    <source>
        <dbReference type="SAM" id="Phobius"/>
    </source>
</evidence>
<feature type="transmembrane region" description="Helical" evidence="1">
    <location>
        <begin position="56"/>
        <end position="82"/>
    </location>
</feature>
<accession>A0A284VKI8</accession>